<gene>
    <name evidence="2" type="ORF">H257_08504</name>
</gene>
<dbReference type="RefSeq" id="XP_009832694.1">
    <property type="nucleotide sequence ID" value="XM_009834392.1"/>
</dbReference>
<organism evidence="2">
    <name type="scientific">Aphanomyces astaci</name>
    <name type="common">Crayfish plague agent</name>
    <dbReference type="NCBI Taxonomy" id="112090"/>
    <lineage>
        <taxon>Eukaryota</taxon>
        <taxon>Sar</taxon>
        <taxon>Stramenopiles</taxon>
        <taxon>Oomycota</taxon>
        <taxon>Saprolegniomycetes</taxon>
        <taxon>Saprolegniales</taxon>
        <taxon>Verrucalvaceae</taxon>
        <taxon>Aphanomyces</taxon>
    </lineage>
</organism>
<accession>W4GEW6</accession>
<dbReference type="VEuPathDB" id="FungiDB:H257_08504"/>
<sequence length="210" mass="24252">MQQRVNLLVLGGIGLDDPDTEVLHVPRFAHRRRLARQLHHGGRGRRNVDHTKGRRWQQDGIGHRRRSNGKVVFVQVQVQVYAIKRRRNLRRAEVDQLHVVFVRHMQLSLLQARRQNVIHHAGGGIGHVVSRRRGHRHRRSCAAFFIFLRCYASCWPLTKESVRLVANGAMVDRIQQPLFVDFAPPHASIIFNSKNIVVMDCRGIDKLIGF</sequence>
<protein>
    <submittedName>
        <fullName evidence="2">Uncharacterized protein</fullName>
    </submittedName>
</protein>
<proteinExistence type="predicted"/>
<evidence type="ECO:0000256" key="1">
    <source>
        <dbReference type="SAM" id="MobiDB-lite"/>
    </source>
</evidence>
<dbReference type="GeneID" id="20810500"/>
<feature type="region of interest" description="Disordered" evidence="1">
    <location>
        <begin position="37"/>
        <end position="62"/>
    </location>
</feature>
<dbReference type="AlphaFoldDB" id="W4GEW6"/>
<dbReference type="EMBL" id="KI913132">
    <property type="protein sequence ID" value="ETV77584.1"/>
    <property type="molecule type" value="Genomic_DNA"/>
</dbReference>
<evidence type="ECO:0000313" key="2">
    <source>
        <dbReference type="EMBL" id="ETV77584.1"/>
    </source>
</evidence>
<reference evidence="2" key="1">
    <citation type="submission" date="2013-12" db="EMBL/GenBank/DDBJ databases">
        <title>The Genome Sequence of Aphanomyces astaci APO3.</title>
        <authorList>
            <consortium name="The Broad Institute Genomics Platform"/>
            <person name="Russ C."/>
            <person name="Tyler B."/>
            <person name="van West P."/>
            <person name="Dieguez-Uribeondo J."/>
            <person name="Young S.K."/>
            <person name="Zeng Q."/>
            <person name="Gargeya S."/>
            <person name="Fitzgerald M."/>
            <person name="Abouelleil A."/>
            <person name="Alvarado L."/>
            <person name="Chapman S.B."/>
            <person name="Gainer-Dewar J."/>
            <person name="Goldberg J."/>
            <person name="Griggs A."/>
            <person name="Gujja S."/>
            <person name="Hansen M."/>
            <person name="Howarth C."/>
            <person name="Imamovic A."/>
            <person name="Ireland A."/>
            <person name="Larimer J."/>
            <person name="McCowan C."/>
            <person name="Murphy C."/>
            <person name="Pearson M."/>
            <person name="Poon T.W."/>
            <person name="Priest M."/>
            <person name="Roberts A."/>
            <person name="Saif S."/>
            <person name="Shea T."/>
            <person name="Sykes S."/>
            <person name="Wortman J."/>
            <person name="Nusbaum C."/>
            <person name="Birren B."/>
        </authorList>
    </citation>
    <scope>NUCLEOTIDE SEQUENCE [LARGE SCALE GENOMIC DNA]</scope>
    <source>
        <strain evidence="2">APO3</strain>
    </source>
</reference>
<name>W4GEW6_APHAT</name>